<dbReference type="EMBL" id="LR743592">
    <property type="protein sequence ID" value="CAA2620279.1"/>
    <property type="molecule type" value="Genomic_DNA"/>
</dbReference>
<feature type="region of interest" description="Disordered" evidence="1">
    <location>
        <begin position="14"/>
        <end position="37"/>
    </location>
</feature>
<evidence type="ECO:0000313" key="3">
    <source>
        <dbReference type="Proteomes" id="UP001189122"/>
    </source>
</evidence>
<protein>
    <submittedName>
        <fullName evidence="2">Uncharacterized protein</fullName>
    </submittedName>
</protein>
<keyword evidence="3" id="KW-1185">Reference proteome</keyword>
<proteinExistence type="predicted"/>
<sequence length="37" mass="4146">MFWNGDDHVCAPRNRGLLRQGSPKIVPFPVDGPSEDH</sequence>
<dbReference type="Proteomes" id="UP001189122">
    <property type="component" value="Unassembled WGS sequence"/>
</dbReference>
<organism evidence="2">
    <name type="scientific">Spirodela intermedia</name>
    <name type="common">Intermediate duckweed</name>
    <dbReference type="NCBI Taxonomy" id="51605"/>
    <lineage>
        <taxon>Eukaryota</taxon>
        <taxon>Viridiplantae</taxon>
        <taxon>Streptophyta</taxon>
        <taxon>Embryophyta</taxon>
        <taxon>Tracheophyta</taxon>
        <taxon>Spermatophyta</taxon>
        <taxon>Magnoliopsida</taxon>
        <taxon>Liliopsida</taxon>
        <taxon>Araceae</taxon>
        <taxon>Lemnoideae</taxon>
        <taxon>Spirodela</taxon>
    </lineage>
</organism>
<name>A0A7I8IQ42_SPIIN</name>
<evidence type="ECO:0000256" key="1">
    <source>
        <dbReference type="SAM" id="MobiDB-lite"/>
    </source>
</evidence>
<accession>A0A7I8IQ42</accession>
<reference evidence="2 3" key="1">
    <citation type="submission" date="2019-12" db="EMBL/GenBank/DDBJ databases">
        <authorList>
            <person name="Scholz U."/>
            <person name="Mascher M."/>
            <person name="Fiebig A."/>
        </authorList>
    </citation>
    <scope>NUCLEOTIDE SEQUENCE</scope>
</reference>
<dbReference type="AlphaFoldDB" id="A0A7I8IQ42"/>
<evidence type="ECO:0000313" key="2">
    <source>
        <dbReference type="EMBL" id="CAA2620279.1"/>
    </source>
</evidence>
<dbReference type="EMBL" id="CACRZD030000005">
    <property type="protein sequence ID" value="CAA6660028.1"/>
    <property type="molecule type" value="Genomic_DNA"/>
</dbReference>
<gene>
    <name evidence="2" type="ORF">SI7747_05006448</name>
</gene>